<sequence length="119" mass="13981">MILFFMILIFTAFGYEPFFEEINCQEFNKNCRECVRYVQNFKDNIRGCQWCDMPNYFDSYCFNPNTTICKGKIQEICQLDPLIMSVVSVLCLLPLLIVILLIVLPSLISCIKKRQTKQD</sequence>
<proteinExistence type="predicted"/>
<keyword evidence="1" id="KW-0812">Transmembrane</keyword>
<dbReference type="VEuPathDB" id="AmoebaDB:EHI7A_154970"/>
<evidence type="ECO:0000313" key="2">
    <source>
        <dbReference type="EMBL" id="GAT98658.1"/>
    </source>
</evidence>
<evidence type="ECO:0000256" key="1">
    <source>
        <dbReference type="SAM" id="Phobius"/>
    </source>
</evidence>
<protein>
    <submittedName>
        <fullName evidence="2">Uncharacterized protein</fullName>
    </submittedName>
</protein>
<keyword evidence="1" id="KW-0472">Membrane</keyword>
<accession>A0A5K1UQ37</accession>
<dbReference type="Proteomes" id="UP000078387">
    <property type="component" value="Unassembled WGS sequence"/>
</dbReference>
<evidence type="ECO:0000313" key="3">
    <source>
        <dbReference type="Proteomes" id="UP000078387"/>
    </source>
</evidence>
<comment type="caution">
    <text evidence="2">The sequence shown here is derived from an EMBL/GenBank/DDBJ whole genome shotgun (WGS) entry which is preliminary data.</text>
</comment>
<name>A0A5K1UQ37_ENTHI</name>
<dbReference type="VEuPathDB" id="AmoebaDB:EHI8A_171630"/>
<reference evidence="2 3" key="1">
    <citation type="submission" date="2016-05" db="EMBL/GenBank/DDBJ databases">
        <title>First whole genome sequencing of Entamoeba histolytica HM1:IMSS-clone-6.</title>
        <authorList>
            <person name="Mukherjee Avik.K."/>
            <person name="Izumyama S."/>
            <person name="Nakada-Tsukui K."/>
            <person name="Nozaki T."/>
        </authorList>
    </citation>
    <scope>NUCLEOTIDE SEQUENCE [LARGE SCALE GENOMIC DNA]</scope>
    <source>
        <strain evidence="2 3">HM1:IMSS clone 6</strain>
    </source>
</reference>
<organism evidence="2 3">
    <name type="scientific">Entamoeba histolytica</name>
    <dbReference type="NCBI Taxonomy" id="5759"/>
    <lineage>
        <taxon>Eukaryota</taxon>
        <taxon>Amoebozoa</taxon>
        <taxon>Evosea</taxon>
        <taxon>Archamoebae</taxon>
        <taxon>Mastigamoebida</taxon>
        <taxon>Entamoebidae</taxon>
        <taxon>Entamoeba</taxon>
    </lineage>
</organism>
<dbReference type="VEuPathDB" id="AmoebaDB:EHI_018630"/>
<dbReference type="VEuPathDB" id="AmoebaDB:KM1_204260"/>
<dbReference type="VEuPathDB" id="AmoebaDB:EHI5A_164340"/>
<dbReference type="OMA" id="DYKDIRR"/>
<feature type="transmembrane region" description="Helical" evidence="1">
    <location>
        <begin position="82"/>
        <end position="108"/>
    </location>
</feature>
<gene>
    <name evidence="2" type="ORF">CL6EHI_018630</name>
</gene>
<dbReference type="EMBL" id="BDEQ01000001">
    <property type="protein sequence ID" value="GAT98658.1"/>
    <property type="molecule type" value="Genomic_DNA"/>
</dbReference>
<dbReference type="AlphaFoldDB" id="A0A5K1UQ37"/>
<keyword evidence="1" id="KW-1133">Transmembrane helix</keyword>